<dbReference type="EMBL" id="VHII01000003">
    <property type="protein sequence ID" value="KAF1393332.1"/>
    <property type="molecule type" value="Genomic_DNA"/>
</dbReference>
<gene>
    <name evidence="2" type="ORF">PFLUV_G00037980</name>
</gene>
<feature type="compositionally biased region" description="Low complexity" evidence="1">
    <location>
        <begin position="58"/>
        <end position="69"/>
    </location>
</feature>
<evidence type="ECO:0000313" key="3">
    <source>
        <dbReference type="Proteomes" id="UP000465112"/>
    </source>
</evidence>
<reference evidence="2 3" key="1">
    <citation type="submission" date="2019-06" db="EMBL/GenBank/DDBJ databases">
        <title>A chromosome-scale genome assembly of the European perch, Perca fluviatilis.</title>
        <authorList>
            <person name="Roques C."/>
            <person name="Zahm M."/>
            <person name="Cabau C."/>
            <person name="Klopp C."/>
            <person name="Bouchez O."/>
            <person name="Donnadieu C."/>
            <person name="Kuhl H."/>
            <person name="Gislard M."/>
            <person name="Guendouz S."/>
            <person name="Journot L."/>
            <person name="Haffray P."/>
            <person name="Bestin A."/>
            <person name="Morvezen R."/>
            <person name="Feron R."/>
            <person name="Wen M."/>
            <person name="Jouanno E."/>
            <person name="Herpin A."/>
            <person name="Schartl M."/>
            <person name="Postlethwait J."/>
            <person name="Schaerlinger B."/>
            <person name="Chardard D."/>
            <person name="Lecocq T."/>
            <person name="Poncet C."/>
            <person name="Jaffrelo L."/>
            <person name="Lampietro C."/>
            <person name="Guiguen Y."/>
        </authorList>
    </citation>
    <scope>NUCLEOTIDE SEQUENCE [LARGE SCALE GENOMIC DNA]</scope>
    <source>
        <tissue evidence="2">Blood</tissue>
    </source>
</reference>
<comment type="caution">
    <text evidence="2">The sequence shown here is derived from an EMBL/GenBank/DDBJ whole genome shotgun (WGS) entry which is preliminary data.</text>
</comment>
<dbReference type="Proteomes" id="UP000465112">
    <property type="component" value="Chromosome 3"/>
</dbReference>
<accession>A0A6A5FR13</accession>
<dbReference type="AlphaFoldDB" id="A0A6A5FR13"/>
<sequence length="113" mass="12146">MLMLGLASGRYGGQLSCPDVKYQGLTFSRLDCHLVNLHNMAKAVRTAVLLSQRKTQVAGSPPTAGCPSPAGCPPPEGCSSRLAEDEDDALELLFSSGRSEWDDDSVPDFSWLF</sequence>
<keyword evidence="3" id="KW-1185">Reference proteome</keyword>
<feature type="region of interest" description="Disordered" evidence="1">
    <location>
        <begin position="55"/>
        <end position="81"/>
    </location>
</feature>
<evidence type="ECO:0000256" key="1">
    <source>
        <dbReference type="SAM" id="MobiDB-lite"/>
    </source>
</evidence>
<organism evidence="2 3">
    <name type="scientific">Perca fluviatilis</name>
    <name type="common">European perch</name>
    <dbReference type="NCBI Taxonomy" id="8168"/>
    <lineage>
        <taxon>Eukaryota</taxon>
        <taxon>Metazoa</taxon>
        <taxon>Chordata</taxon>
        <taxon>Craniata</taxon>
        <taxon>Vertebrata</taxon>
        <taxon>Euteleostomi</taxon>
        <taxon>Actinopterygii</taxon>
        <taxon>Neopterygii</taxon>
        <taxon>Teleostei</taxon>
        <taxon>Neoteleostei</taxon>
        <taxon>Acanthomorphata</taxon>
        <taxon>Eupercaria</taxon>
        <taxon>Perciformes</taxon>
        <taxon>Percoidei</taxon>
        <taxon>Percidae</taxon>
        <taxon>Percinae</taxon>
        <taxon>Perca</taxon>
    </lineage>
</organism>
<protein>
    <submittedName>
        <fullName evidence="2">Uncharacterized protein</fullName>
    </submittedName>
</protein>
<evidence type="ECO:0000313" key="2">
    <source>
        <dbReference type="EMBL" id="KAF1393332.1"/>
    </source>
</evidence>
<proteinExistence type="predicted"/>
<name>A0A6A5FR13_PERFL</name>